<feature type="chain" id="PRO_5040863045" evidence="2">
    <location>
        <begin position="32"/>
        <end position="188"/>
    </location>
</feature>
<feature type="region of interest" description="Disordered" evidence="1">
    <location>
        <begin position="122"/>
        <end position="152"/>
    </location>
</feature>
<gene>
    <name evidence="3" type="ORF">NCTC6179_00141</name>
</gene>
<name>A0A9X8SXJ5_STREQ</name>
<reference evidence="3 4" key="1">
    <citation type="submission" date="2018-06" db="EMBL/GenBank/DDBJ databases">
        <authorList>
            <consortium name="Pathogen Informatics"/>
            <person name="Doyle S."/>
        </authorList>
    </citation>
    <scope>NUCLEOTIDE SEQUENCE [LARGE SCALE GENOMIC DNA]</scope>
    <source>
        <strain evidence="3 4">NCTC6179</strain>
    </source>
</reference>
<protein>
    <submittedName>
        <fullName evidence="3">Uncharacterized protein</fullName>
    </submittedName>
</protein>
<evidence type="ECO:0000313" key="3">
    <source>
        <dbReference type="EMBL" id="SQF66002.1"/>
    </source>
</evidence>
<dbReference type="AlphaFoldDB" id="A0A9X8SXJ5"/>
<sequence>MSLKKKSVLGLSYLTVALLGASVLMVNPVSADEENEHTVHTQTKDMPAWERGKEDGWEKGWIDGNKPESTSPYDSEIEVPKPDSTPYDAPGMENDKVEYLQEYNDLYPAGYTAGYKAKMEKEEMSSNSDSESSEESSDGYTEQKELAVEAINQPDLSTGGAVITTGNGNGFGIMSTIFSIIKWFRSLF</sequence>
<organism evidence="3 4">
    <name type="scientific">Streptococcus dysgalactiae subsp. equisimilis</name>
    <name type="common">Streptococcus equisimilis</name>
    <dbReference type="NCBI Taxonomy" id="119602"/>
    <lineage>
        <taxon>Bacteria</taxon>
        <taxon>Bacillati</taxon>
        <taxon>Bacillota</taxon>
        <taxon>Bacilli</taxon>
        <taxon>Lactobacillales</taxon>
        <taxon>Streptococcaceae</taxon>
        <taxon>Streptococcus</taxon>
    </lineage>
</organism>
<proteinExistence type="predicted"/>
<evidence type="ECO:0000256" key="1">
    <source>
        <dbReference type="SAM" id="MobiDB-lite"/>
    </source>
</evidence>
<evidence type="ECO:0000313" key="4">
    <source>
        <dbReference type="Proteomes" id="UP000249571"/>
    </source>
</evidence>
<accession>A0A9X8SXJ5</accession>
<dbReference type="EMBL" id="LS483361">
    <property type="protein sequence ID" value="SQF66002.1"/>
    <property type="molecule type" value="Genomic_DNA"/>
</dbReference>
<feature type="region of interest" description="Disordered" evidence="1">
    <location>
        <begin position="55"/>
        <end position="92"/>
    </location>
</feature>
<keyword evidence="2" id="KW-0732">Signal</keyword>
<feature type="signal peptide" evidence="2">
    <location>
        <begin position="1"/>
        <end position="31"/>
    </location>
</feature>
<dbReference type="RefSeq" id="WP_111714749.1">
    <property type="nucleotide sequence ID" value="NZ_JBPGMO010000003.1"/>
</dbReference>
<dbReference type="Proteomes" id="UP000249571">
    <property type="component" value="Chromosome 1"/>
</dbReference>
<evidence type="ECO:0000256" key="2">
    <source>
        <dbReference type="SAM" id="SignalP"/>
    </source>
</evidence>